<dbReference type="Gene3D" id="1.10.260.40">
    <property type="entry name" value="lambda repressor-like DNA-binding domains"/>
    <property type="match status" value="1"/>
</dbReference>
<dbReference type="SMART" id="SM00530">
    <property type="entry name" value="HTH_XRE"/>
    <property type="match status" value="1"/>
</dbReference>
<dbReference type="InterPro" id="IPR010982">
    <property type="entry name" value="Lambda_DNA-bd_dom_sf"/>
</dbReference>
<organism evidence="2 3">
    <name type="scientific">Dyadobacter luteus</name>
    <dbReference type="NCBI Taxonomy" id="2259619"/>
    <lineage>
        <taxon>Bacteria</taxon>
        <taxon>Pseudomonadati</taxon>
        <taxon>Bacteroidota</taxon>
        <taxon>Cytophagia</taxon>
        <taxon>Cytophagales</taxon>
        <taxon>Spirosomataceae</taxon>
        <taxon>Dyadobacter</taxon>
    </lineage>
</organism>
<dbReference type="GO" id="GO:0003677">
    <property type="term" value="F:DNA binding"/>
    <property type="evidence" value="ECO:0007669"/>
    <property type="project" value="InterPro"/>
</dbReference>
<proteinExistence type="predicted"/>
<dbReference type="OrthoDB" id="1098513at2"/>
<comment type="caution">
    <text evidence="2">The sequence shown here is derived from an EMBL/GenBank/DDBJ whole genome shotgun (WGS) entry which is preliminary data.</text>
</comment>
<dbReference type="Proteomes" id="UP000256373">
    <property type="component" value="Unassembled WGS sequence"/>
</dbReference>
<dbReference type="RefSeq" id="WP_115833028.1">
    <property type="nucleotide sequence ID" value="NZ_QNUL01000022.1"/>
</dbReference>
<name>A0A3D8Y9H6_9BACT</name>
<sequence>MKDQENISPIDQYVIDFVRRLRTEHNLLQDDVAAILGTTKSFVSNAESNNHRAKYNLRHIDKLANYFNISPQQFLPEKSLSVE</sequence>
<evidence type="ECO:0000259" key="1">
    <source>
        <dbReference type="PROSITE" id="PS50943"/>
    </source>
</evidence>
<evidence type="ECO:0000313" key="3">
    <source>
        <dbReference type="Proteomes" id="UP000256373"/>
    </source>
</evidence>
<dbReference type="CDD" id="cd00093">
    <property type="entry name" value="HTH_XRE"/>
    <property type="match status" value="1"/>
</dbReference>
<reference evidence="2 3" key="1">
    <citation type="submission" date="2018-07" db="EMBL/GenBank/DDBJ databases">
        <title>Dyadobacter roseus sp. nov., isolated from rose rhizosphere soil.</title>
        <authorList>
            <person name="Chen L."/>
        </authorList>
    </citation>
    <scope>NUCLEOTIDE SEQUENCE [LARGE SCALE GENOMIC DNA]</scope>
    <source>
        <strain evidence="2 3">RS19</strain>
    </source>
</reference>
<accession>A0A3D8Y9H6</accession>
<dbReference type="SUPFAM" id="SSF47413">
    <property type="entry name" value="lambda repressor-like DNA-binding domains"/>
    <property type="match status" value="1"/>
</dbReference>
<gene>
    <name evidence="2" type="ORF">DSL64_21630</name>
</gene>
<keyword evidence="3" id="KW-1185">Reference proteome</keyword>
<protein>
    <submittedName>
        <fullName evidence="2">XRE family transcriptional regulator</fullName>
    </submittedName>
</protein>
<feature type="domain" description="HTH cro/C1-type" evidence="1">
    <location>
        <begin position="18"/>
        <end position="74"/>
    </location>
</feature>
<dbReference type="EMBL" id="QNUL01000022">
    <property type="protein sequence ID" value="REA58212.1"/>
    <property type="molecule type" value="Genomic_DNA"/>
</dbReference>
<dbReference type="Pfam" id="PF01381">
    <property type="entry name" value="HTH_3"/>
    <property type="match status" value="1"/>
</dbReference>
<dbReference type="InterPro" id="IPR001387">
    <property type="entry name" value="Cro/C1-type_HTH"/>
</dbReference>
<dbReference type="AlphaFoldDB" id="A0A3D8Y9H6"/>
<evidence type="ECO:0000313" key="2">
    <source>
        <dbReference type="EMBL" id="REA58212.1"/>
    </source>
</evidence>
<dbReference type="PROSITE" id="PS50943">
    <property type="entry name" value="HTH_CROC1"/>
    <property type="match status" value="1"/>
</dbReference>